<dbReference type="EMBL" id="ASHM01059857">
    <property type="protein sequence ID" value="PNX89457.1"/>
    <property type="molecule type" value="Genomic_DNA"/>
</dbReference>
<keyword evidence="2" id="KW-0808">Transferase</keyword>
<gene>
    <name evidence="2" type="ORF">L195_g045577</name>
</gene>
<evidence type="ECO:0000313" key="2">
    <source>
        <dbReference type="EMBL" id="PNX89457.1"/>
    </source>
</evidence>
<dbReference type="STRING" id="57577.A0A2K3MF97"/>
<feature type="transmembrane region" description="Helical" evidence="1">
    <location>
        <begin position="24"/>
        <end position="43"/>
    </location>
</feature>
<feature type="non-terminal residue" evidence="2">
    <location>
        <position position="144"/>
    </location>
</feature>
<proteinExistence type="predicted"/>
<evidence type="ECO:0000256" key="1">
    <source>
        <dbReference type="SAM" id="Phobius"/>
    </source>
</evidence>
<name>A0A2K3MF97_TRIPR</name>
<comment type="caution">
    <text evidence="2">The sequence shown here is derived from an EMBL/GenBank/DDBJ whole genome shotgun (WGS) entry which is preliminary data.</text>
</comment>
<dbReference type="PANTHER" id="PTHR13285:SF18">
    <property type="entry name" value="PROTEIN-CYSTEINE N-PALMITOYLTRANSFERASE RASP"/>
    <property type="match status" value="1"/>
</dbReference>
<reference evidence="2 3" key="1">
    <citation type="journal article" date="2014" name="Am. J. Bot.">
        <title>Genome assembly and annotation for red clover (Trifolium pratense; Fabaceae).</title>
        <authorList>
            <person name="Istvanek J."/>
            <person name="Jaros M."/>
            <person name="Krenek A."/>
            <person name="Repkova J."/>
        </authorList>
    </citation>
    <scope>NUCLEOTIDE SEQUENCE [LARGE SCALE GENOMIC DNA]</scope>
    <source>
        <strain evidence="3">cv. Tatra</strain>
        <tissue evidence="2">Young leaves</tissue>
    </source>
</reference>
<dbReference type="GO" id="GO:0005783">
    <property type="term" value="C:endoplasmic reticulum"/>
    <property type="evidence" value="ECO:0007669"/>
    <property type="project" value="TreeGrafter"/>
</dbReference>
<evidence type="ECO:0000313" key="3">
    <source>
        <dbReference type="Proteomes" id="UP000236291"/>
    </source>
</evidence>
<dbReference type="GO" id="GO:0016746">
    <property type="term" value="F:acyltransferase activity"/>
    <property type="evidence" value="ECO:0007669"/>
    <property type="project" value="UniProtKB-KW"/>
</dbReference>
<organism evidence="2 3">
    <name type="scientific">Trifolium pratense</name>
    <name type="common">Red clover</name>
    <dbReference type="NCBI Taxonomy" id="57577"/>
    <lineage>
        <taxon>Eukaryota</taxon>
        <taxon>Viridiplantae</taxon>
        <taxon>Streptophyta</taxon>
        <taxon>Embryophyta</taxon>
        <taxon>Tracheophyta</taxon>
        <taxon>Spermatophyta</taxon>
        <taxon>Magnoliopsida</taxon>
        <taxon>eudicotyledons</taxon>
        <taxon>Gunneridae</taxon>
        <taxon>Pentapetalae</taxon>
        <taxon>rosids</taxon>
        <taxon>fabids</taxon>
        <taxon>Fabales</taxon>
        <taxon>Fabaceae</taxon>
        <taxon>Papilionoideae</taxon>
        <taxon>50 kb inversion clade</taxon>
        <taxon>NPAAA clade</taxon>
        <taxon>Hologalegina</taxon>
        <taxon>IRL clade</taxon>
        <taxon>Trifolieae</taxon>
        <taxon>Trifolium</taxon>
    </lineage>
</organism>
<keyword evidence="1" id="KW-0812">Transmembrane</keyword>
<reference evidence="2 3" key="2">
    <citation type="journal article" date="2017" name="Front. Plant Sci.">
        <title>Gene Classification and Mining of Molecular Markers Useful in Red Clover (Trifolium pratense) Breeding.</title>
        <authorList>
            <person name="Istvanek J."/>
            <person name="Dluhosova J."/>
            <person name="Dluhos P."/>
            <person name="Patkova L."/>
            <person name="Nedelnik J."/>
            <person name="Repkova J."/>
        </authorList>
    </citation>
    <scope>NUCLEOTIDE SEQUENCE [LARGE SCALE GENOMIC DNA]</scope>
    <source>
        <strain evidence="3">cv. Tatra</strain>
        <tissue evidence="2">Young leaves</tissue>
    </source>
</reference>
<dbReference type="Proteomes" id="UP000236291">
    <property type="component" value="Unassembled WGS sequence"/>
</dbReference>
<feature type="transmembrane region" description="Helical" evidence="1">
    <location>
        <begin position="83"/>
        <end position="102"/>
    </location>
</feature>
<keyword evidence="1" id="KW-1133">Transmembrane helix</keyword>
<keyword evidence="2" id="KW-0012">Acyltransferase</keyword>
<dbReference type="AlphaFoldDB" id="A0A2K3MF97"/>
<feature type="transmembrane region" description="Helical" evidence="1">
    <location>
        <begin position="122"/>
        <end position="143"/>
    </location>
</feature>
<accession>A0A2K3MF97</accession>
<protein>
    <submittedName>
        <fullName evidence="2">Membrane-bound O-acyltransferase family MBOAT protein</fullName>
    </submittedName>
</protein>
<sequence>MGTSVTNKDNYNGRKYGTWKQKELFFLVTYVLVFYVIIIRRSLQISHDHYKKLFGLRPGWLIPNHLNDVSDAQWRNFRGNLPVLTLVFGIFTLLANLMRAFFNLNVRGMSVVWLLFSFAYLSYLHGACVIFVLSIATINFLLVK</sequence>
<dbReference type="InterPro" id="IPR051085">
    <property type="entry name" value="MB_O-acyltransferase"/>
</dbReference>
<keyword evidence="1" id="KW-0472">Membrane</keyword>
<dbReference type="PANTHER" id="PTHR13285">
    <property type="entry name" value="ACYLTRANSFERASE"/>
    <property type="match status" value="1"/>
</dbReference>